<dbReference type="GO" id="GO:0032259">
    <property type="term" value="P:methylation"/>
    <property type="evidence" value="ECO:0007669"/>
    <property type="project" value="UniProtKB-KW"/>
</dbReference>
<dbReference type="Gene3D" id="3.40.50.150">
    <property type="entry name" value="Vaccinia Virus protein VP39"/>
    <property type="match status" value="1"/>
</dbReference>
<reference evidence="2" key="1">
    <citation type="submission" date="2020-03" db="EMBL/GenBank/DDBJ databases">
        <title>The deep terrestrial virosphere.</title>
        <authorList>
            <person name="Holmfeldt K."/>
            <person name="Nilsson E."/>
            <person name="Simone D."/>
            <person name="Lopez-Fernandez M."/>
            <person name="Wu X."/>
            <person name="de Brujin I."/>
            <person name="Lundin D."/>
            <person name="Andersson A."/>
            <person name="Bertilsson S."/>
            <person name="Dopson M."/>
        </authorList>
    </citation>
    <scope>NUCLEOTIDE SEQUENCE</scope>
    <source>
        <strain evidence="2">TM448B00401</strain>
    </source>
</reference>
<dbReference type="AlphaFoldDB" id="A0A6M3XCP8"/>
<dbReference type="Pfam" id="PF08242">
    <property type="entry name" value="Methyltransf_12"/>
    <property type="match status" value="1"/>
</dbReference>
<proteinExistence type="predicted"/>
<organism evidence="2">
    <name type="scientific">viral metagenome</name>
    <dbReference type="NCBI Taxonomy" id="1070528"/>
    <lineage>
        <taxon>unclassified sequences</taxon>
        <taxon>metagenomes</taxon>
        <taxon>organismal metagenomes</taxon>
    </lineage>
</organism>
<name>A0A6M3XCP8_9ZZZZ</name>
<gene>
    <name evidence="2" type="ORF">TM448B00401_0022</name>
</gene>
<keyword evidence="2" id="KW-0489">Methyltransferase</keyword>
<dbReference type="InterPro" id="IPR029063">
    <property type="entry name" value="SAM-dependent_MTases_sf"/>
</dbReference>
<dbReference type="SUPFAM" id="SSF53335">
    <property type="entry name" value="S-adenosyl-L-methionine-dependent methyltransferases"/>
    <property type="match status" value="1"/>
</dbReference>
<protein>
    <submittedName>
        <fullName evidence="2">Putative methyltransferase</fullName>
    </submittedName>
</protein>
<sequence>MGPLRICPSCGAQQAVAAGEAVWPTNWICGTCCHAAEQLDGILAFAPDLADTPTGFDPKSFSALNKSEDGHYWFEPRNRLITALIHRYFPTTSRYLEIGCGTGFVLRGVREALPDAELVGSEIHPAGLTHARRRLADTASVQFVQMDARRIPAREAFDLVGAYDVIEHIDEDERVLAELHATLVPGGGAVIAVPQHPLLWSQADELGHHVRRYRRGELEAKMRAAGFEVLFSSSYTAVLLPLMAASRMRRSRPEQLEAMLKREFDMAAPVNAVLRAVLHTEVTVTLAGLRWPAGGSRIVVGRKPKPKLAA</sequence>
<dbReference type="GO" id="GO:0008168">
    <property type="term" value="F:methyltransferase activity"/>
    <property type="evidence" value="ECO:0007669"/>
    <property type="project" value="UniProtKB-KW"/>
</dbReference>
<dbReference type="PANTHER" id="PTHR43861">
    <property type="entry name" value="TRANS-ACONITATE 2-METHYLTRANSFERASE-RELATED"/>
    <property type="match status" value="1"/>
</dbReference>
<keyword evidence="2" id="KW-0808">Transferase</keyword>
<dbReference type="InterPro" id="IPR013217">
    <property type="entry name" value="Methyltransf_12"/>
</dbReference>
<evidence type="ECO:0000313" key="2">
    <source>
        <dbReference type="EMBL" id="QJH95369.1"/>
    </source>
</evidence>
<dbReference type="EMBL" id="MT144618">
    <property type="protein sequence ID" value="QJH95369.1"/>
    <property type="molecule type" value="Genomic_DNA"/>
</dbReference>
<evidence type="ECO:0000259" key="1">
    <source>
        <dbReference type="Pfam" id="PF08242"/>
    </source>
</evidence>
<accession>A0A6M3XCP8</accession>
<feature type="domain" description="Methyltransferase type 12" evidence="1">
    <location>
        <begin position="96"/>
        <end position="187"/>
    </location>
</feature>
<dbReference type="CDD" id="cd02440">
    <property type="entry name" value="AdoMet_MTases"/>
    <property type="match status" value="1"/>
</dbReference>